<evidence type="ECO:0000313" key="2">
    <source>
        <dbReference type="Proteomes" id="UP000702209"/>
    </source>
</evidence>
<name>A0ABS0D2P7_9NOCA</name>
<dbReference type="SUPFAM" id="SSF54001">
    <property type="entry name" value="Cysteine proteinases"/>
    <property type="match status" value="1"/>
</dbReference>
<proteinExistence type="predicted"/>
<sequence>MSPAAVPVTKHLNTKASGGQYLPRLPVVDRPMTYIAAAVDDAVAGQLRTGDFGAYTDPAGLDVTHVGIFVQTPNGPVFRNASSLAANNKVVDSPFFEYARTVPGLIALRPK</sequence>
<gene>
    <name evidence="1" type="ORF">IU459_37215</name>
</gene>
<keyword evidence="2" id="KW-1185">Reference proteome</keyword>
<accession>A0ABS0D2P7</accession>
<dbReference type="InterPro" id="IPR010846">
    <property type="entry name" value="AmiA-like"/>
</dbReference>
<evidence type="ECO:0000313" key="1">
    <source>
        <dbReference type="EMBL" id="MBF6303099.1"/>
    </source>
</evidence>
<organism evidence="1 2">
    <name type="scientific">Nocardia amamiensis</name>
    <dbReference type="NCBI Taxonomy" id="404578"/>
    <lineage>
        <taxon>Bacteria</taxon>
        <taxon>Bacillati</taxon>
        <taxon>Actinomycetota</taxon>
        <taxon>Actinomycetes</taxon>
        <taxon>Mycobacteriales</taxon>
        <taxon>Nocardiaceae</taxon>
        <taxon>Nocardia</taxon>
    </lineage>
</organism>
<dbReference type="EMBL" id="JADLQX010000157">
    <property type="protein sequence ID" value="MBF6303099.1"/>
    <property type="molecule type" value="Genomic_DNA"/>
</dbReference>
<comment type="caution">
    <text evidence="1">The sequence shown here is derived from an EMBL/GenBank/DDBJ whole genome shotgun (WGS) entry which is preliminary data.</text>
</comment>
<dbReference type="Pfam" id="PF07313">
    <property type="entry name" value="AmiA-like"/>
    <property type="match status" value="1"/>
</dbReference>
<reference evidence="1 2" key="1">
    <citation type="submission" date="2020-10" db="EMBL/GenBank/DDBJ databases">
        <title>Identification of Nocardia species via Next-generation sequencing and recognition of intraspecies genetic diversity.</title>
        <authorList>
            <person name="Li P."/>
            <person name="Li P."/>
            <person name="Lu B."/>
        </authorList>
    </citation>
    <scope>NUCLEOTIDE SEQUENCE [LARGE SCALE GENOMIC DNA]</scope>
    <source>
        <strain evidence="1 2">BJ06-0157</strain>
    </source>
</reference>
<dbReference type="InterPro" id="IPR038765">
    <property type="entry name" value="Papain-like_cys_pep_sf"/>
</dbReference>
<dbReference type="Proteomes" id="UP000702209">
    <property type="component" value="Unassembled WGS sequence"/>
</dbReference>
<dbReference type="Gene3D" id="2.30.260.10">
    <property type="entry name" value="putative xylanase like domain"/>
    <property type="match status" value="1"/>
</dbReference>
<protein>
    <submittedName>
        <fullName evidence="1">DUF1460 domain-containing protein</fullName>
    </submittedName>
</protein>
<dbReference type="RefSeq" id="WP_195134265.1">
    <property type="nucleotide sequence ID" value="NZ_JADLQX010000157.1"/>
</dbReference>